<gene>
    <name evidence="1" type="ORF">H8B09_06605</name>
</gene>
<comment type="caution">
    <text evidence="1">The sequence shown here is derived from an EMBL/GenBank/DDBJ whole genome shotgun (WGS) entry which is preliminary data.</text>
</comment>
<keyword evidence="2" id="KW-1185">Reference proteome</keyword>
<protein>
    <submittedName>
        <fullName evidence="1">Uncharacterized protein</fullName>
    </submittedName>
</protein>
<reference evidence="1 2" key="1">
    <citation type="submission" date="2020-09" db="EMBL/GenBank/DDBJ databases">
        <title>Paenibacillus sp. strain PR3 16S rRNA gene Genome sequencing and assembly.</title>
        <authorList>
            <person name="Kim J."/>
        </authorList>
    </citation>
    <scope>NUCLEOTIDE SEQUENCE [LARGE SCALE GENOMIC DNA]</scope>
    <source>
        <strain evidence="1 2">PR3</strain>
    </source>
</reference>
<proteinExistence type="predicted"/>
<dbReference type="EMBL" id="JACXZA010000001">
    <property type="protein sequence ID" value="MBD3918420.1"/>
    <property type="molecule type" value="Genomic_DNA"/>
</dbReference>
<name>A0ABR8MU46_9BACL</name>
<dbReference type="Proteomes" id="UP000609346">
    <property type="component" value="Unassembled WGS sequence"/>
</dbReference>
<dbReference type="RefSeq" id="WP_191202612.1">
    <property type="nucleotide sequence ID" value="NZ_JACXZA010000001.1"/>
</dbReference>
<accession>A0ABR8MU46</accession>
<evidence type="ECO:0000313" key="2">
    <source>
        <dbReference type="Proteomes" id="UP000609346"/>
    </source>
</evidence>
<sequence>MKNIVMSFSLDKWMQQHLLTSDVFTTNAINEAPVNLIPGQEPLGISLARAFVLDKQKINVSMERIYTTMNVKLTYTDNEGRKSEYYQIQAVPSKELQEYIALK</sequence>
<evidence type="ECO:0000313" key="1">
    <source>
        <dbReference type="EMBL" id="MBD3918420.1"/>
    </source>
</evidence>
<organism evidence="1 2">
    <name type="scientific">Paenibacillus terricola</name>
    <dbReference type="NCBI Taxonomy" id="2763503"/>
    <lineage>
        <taxon>Bacteria</taxon>
        <taxon>Bacillati</taxon>
        <taxon>Bacillota</taxon>
        <taxon>Bacilli</taxon>
        <taxon>Bacillales</taxon>
        <taxon>Paenibacillaceae</taxon>
        <taxon>Paenibacillus</taxon>
    </lineage>
</organism>